<reference evidence="1 2" key="1">
    <citation type="submission" date="2019-03" db="EMBL/GenBank/DDBJ databases">
        <title>Genomic Encyclopedia of Type Strains, Phase III (KMG-III): the genomes of soil and plant-associated and newly described type strains.</title>
        <authorList>
            <person name="Whitman W."/>
        </authorList>
    </citation>
    <scope>NUCLEOTIDE SEQUENCE [LARGE SCALE GENOMIC DNA]</scope>
    <source>
        <strain evidence="1 2">VKM Ac-2527</strain>
    </source>
</reference>
<dbReference type="Proteomes" id="UP000295388">
    <property type="component" value="Unassembled WGS sequence"/>
</dbReference>
<proteinExistence type="predicted"/>
<gene>
    <name evidence="1" type="ORF">EV643_112102</name>
</gene>
<evidence type="ECO:0000313" key="2">
    <source>
        <dbReference type="Proteomes" id="UP000295388"/>
    </source>
</evidence>
<keyword evidence="2" id="KW-1185">Reference proteome</keyword>
<evidence type="ECO:0000313" key="1">
    <source>
        <dbReference type="EMBL" id="TDO45778.1"/>
    </source>
</evidence>
<dbReference type="EMBL" id="SNWQ01000012">
    <property type="protein sequence ID" value="TDO45778.1"/>
    <property type="molecule type" value="Genomic_DNA"/>
</dbReference>
<organism evidence="1 2">
    <name type="scientific">Kribbella caucasensis</name>
    <dbReference type="NCBI Taxonomy" id="2512215"/>
    <lineage>
        <taxon>Bacteria</taxon>
        <taxon>Bacillati</taxon>
        <taxon>Actinomycetota</taxon>
        <taxon>Actinomycetes</taxon>
        <taxon>Propionibacteriales</taxon>
        <taxon>Kribbellaceae</taxon>
        <taxon>Kribbella</taxon>
    </lineage>
</organism>
<protein>
    <submittedName>
        <fullName evidence="1">Uncharacterized protein</fullName>
    </submittedName>
</protein>
<dbReference type="AlphaFoldDB" id="A0A4V3C9I4"/>
<comment type="caution">
    <text evidence="1">The sequence shown here is derived from an EMBL/GenBank/DDBJ whole genome shotgun (WGS) entry which is preliminary data.</text>
</comment>
<sequence length="174" mass="19549">MFWSRRPTVEERAAVARAAYAADIRLVSGEDANPPWYDHIYLGAERPDGLMVEVVHTLTSLVDEALLLAREFMRIGSQVLNVLHALNGRYCGHPSAFKRLDALEHELPIAPHDLAARLRSVFTLPAPEGAEALRSLFEETYDLVEVHLPEVDVDRLRALFRSDRQPLETLPTTG</sequence>
<name>A0A4V3C9I4_9ACTN</name>
<accession>A0A4V3C9I4</accession>